<dbReference type="Pfam" id="PF00072">
    <property type="entry name" value="Response_reg"/>
    <property type="match status" value="1"/>
</dbReference>
<keyword evidence="2" id="KW-0597">Phosphoprotein</keyword>
<dbReference type="RefSeq" id="WP_186898108.1">
    <property type="nucleotide sequence ID" value="NZ_JACOFT010000006.1"/>
</dbReference>
<evidence type="ECO:0000313" key="4">
    <source>
        <dbReference type="EMBL" id="MBC3812778.1"/>
    </source>
</evidence>
<dbReference type="InterPro" id="IPR058245">
    <property type="entry name" value="NreC/VraR/RcsB-like_REC"/>
</dbReference>
<evidence type="ECO:0000259" key="3">
    <source>
        <dbReference type="PROSITE" id="PS50110"/>
    </source>
</evidence>
<dbReference type="CDD" id="cd17535">
    <property type="entry name" value="REC_NarL-like"/>
    <property type="match status" value="1"/>
</dbReference>
<dbReference type="EMBL" id="JACOFT010000006">
    <property type="protein sequence ID" value="MBC3812778.1"/>
    <property type="molecule type" value="Genomic_DNA"/>
</dbReference>
<protein>
    <submittedName>
        <fullName evidence="4">Response regulator transcription factor</fullName>
    </submittedName>
</protein>
<dbReference type="SMART" id="SM00448">
    <property type="entry name" value="REC"/>
    <property type="match status" value="1"/>
</dbReference>
<accession>A0ABR6XIQ5</accession>
<proteinExistence type="predicted"/>
<reference evidence="4 5" key="1">
    <citation type="submission" date="2020-08" db="EMBL/GenBank/DDBJ databases">
        <title>Novel species isolated from subtropical streams in China.</title>
        <authorList>
            <person name="Lu H."/>
        </authorList>
    </citation>
    <scope>NUCLEOTIDE SEQUENCE [LARGE SCALE GENOMIC DNA]</scope>
    <source>
        <strain evidence="4 5">CCTCC AB 2015119</strain>
    </source>
</reference>
<sequence>MSYITRTMNLFIVEDSVLIQNRLVRFIEEIPGMHVIGVSGDIDTAYDSVINSDTDAMILDLQLGDKNGLQLLKDVKQNKPEVKIVILTNHSTEDNRVHAMRAGADGFLDKSTDFDQIQNFLYDWESPDASKQVN</sequence>
<evidence type="ECO:0000256" key="1">
    <source>
        <dbReference type="ARBA" id="ARBA00023125"/>
    </source>
</evidence>
<feature type="modified residue" description="4-aspartylphosphate" evidence="2">
    <location>
        <position position="60"/>
    </location>
</feature>
<keyword evidence="1" id="KW-0238">DNA-binding</keyword>
<gene>
    <name evidence="4" type="ORF">H8K26_15130</name>
</gene>
<dbReference type="InterPro" id="IPR039420">
    <property type="entry name" value="WalR-like"/>
</dbReference>
<evidence type="ECO:0000313" key="5">
    <source>
        <dbReference type="Proteomes" id="UP000637632"/>
    </source>
</evidence>
<dbReference type="InterPro" id="IPR011006">
    <property type="entry name" value="CheY-like_superfamily"/>
</dbReference>
<comment type="caution">
    <text evidence="4">The sequence shown here is derived from an EMBL/GenBank/DDBJ whole genome shotgun (WGS) entry which is preliminary data.</text>
</comment>
<dbReference type="Proteomes" id="UP000637632">
    <property type="component" value="Unassembled WGS sequence"/>
</dbReference>
<dbReference type="SUPFAM" id="SSF52172">
    <property type="entry name" value="CheY-like"/>
    <property type="match status" value="1"/>
</dbReference>
<dbReference type="Gene3D" id="3.40.50.2300">
    <property type="match status" value="1"/>
</dbReference>
<keyword evidence="5" id="KW-1185">Reference proteome</keyword>
<dbReference type="PANTHER" id="PTHR43214">
    <property type="entry name" value="TWO-COMPONENT RESPONSE REGULATOR"/>
    <property type="match status" value="1"/>
</dbReference>
<dbReference type="InterPro" id="IPR001789">
    <property type="entry name" value="Sig_transdc_resp-reg_receiver"/>
</dbReference>
<dbReference type="PROSITE" id="PS50110">
    <property type="entry name" value="RESPONSE_REGULATORY"/>
    <property type="match status" value="1"/>
</dbReference>
<feature type="domain" description="Response regulatory" evidence="3">
    <location>
        <begin position="9"/>
        <end position="125"/>
    </location>
</feature>
<organism evidence="4 5">
    <name type="scientific">Undibacterium aquatile</name>
    <dbReference type="NCBI Taxonomy" id="1537398"/>
    <lineage>
        <taxon>Bacteria</taxon>
        <taxon>Pseudomonadati</taxon>
        <taxon>Pseudomonadota</taxon>
        <taxon>Betaproteobacteria</taxon>
        <taxon>Burkholderiales</taxon>
        <taxon>Oxalobacteraceae</taxon>
        <taxon>Undibacterium</taxon>
    </lineage>
</organism>
<evidence type="ECO:0000256" key="2">
    <source>
        <dbReference type="PROSITE-ProRule" id="PRU00169"/>
    </source>
</evidence>
<name>A0ABR6XIQ5_9BURK</name>